<evidence type="ECO:0000313" key="12">
    <source>
        <dbReference type="WBParaSite" id="SRAE_2000005700.1"/>
    </source>
</evidence>
<dbReference type="Proteomes" id="UP000035682">
    <property type="component" value="Unplaced"/>
</dbReference>
<evidence type="ECO:0000256" key="5">
    <source>
        <dbReference type="ARBA" id="ARBA00022771"/>
    </source>
</evidence>
<dbReference type="EMBL" id="LN609529">
    <property type="protein sequence ID" value="CEF65376.1"/>
    <property type="molecule type" value="Genomic_DNA"/>
</dbReference>
<dbReference type="GeneID" id="36377740"/>
<evidence type="ECO:0000256" key="6">
    <source>
        <dbReference type="ARBA" id="ARBA00022833"/>
    </source>
</evidence>
<name>A0A090L6E9_STRRB</name>
<dbReference type="InterPro" id="IPR013087">
    <property type="entry name" value="Znf_C2H2_type"/>
</dbReference>
<dbReference type="FunFam" id="3.30.160.60:FF:000452">
    <property type="entry name" value="Transcription factor Ovo-like 2"/>
    <property type="match status" value="1"/>
</dbReference>
<keyword evidence="7" id="KW-0539">Nucleus</keyword>
<dbReference type="CTD" id="36377740"/>
<keyword evidence="11" id="KW-1185">Reference proteome</keyword>
<dbReference type="SUPFAM" id="SSF57667">
    <property type="entry name" value="beta-beta-alpha zinc fingers"/>
    <property type="match status" value="2"/>
</dbReference>
<dbReference type="GO" id="GO:0045596">
    <property type="term" value="P:negative regulation of cell differentiation"/>
    <property type="evidence" value="ECO:0007669"/>
    <property type="project" value="UniProtKB-ARBA"/>
</dbReference>
<evidence type="ECO:0000256" key="2">
    <source>
        <dbReference type="ARBA" id="ARBA00006991"/>
    </source>
</evidence>
<evidence type="ECO:0000313" key="10">
    <source>
        <dbReference type="EMBL" id="CEF65376.1"/>
    </source>
</evidence>
<dbReference type="GO" id="GO:0045892">
    <property type="term" value="P:negative regulation of DNA-templated transcription"/>
    <property type="evidence" value="ECO:0007669"/>
    <property type="project" value="UniProtKB-ARBA"/>
</dbReference>
<evidence type="ECO:0000256" key="3">
    <source>
        <dbReference type="ARBA" id="ARBA00022723"/>
    </source>
</evidence>
<dbReference type="STRING" id="34506.A0A090L6E9"/>
<gene>
    <name evidence="10 12 13" type="ORF">SRAE_2000005700</name>
</gene>
<keyword evidence="4" id="KW-0677">Repeat</keyword>
<dbReference type="RefSeq" id="XP_024504576.1">
    <property type="nucleotide sequence ID" value="XM_024650839.1"/>
</dbReference>
<dbReference type="AlphaFoldDB" id="A0A090L6E9"/>
<dbReference type="PROSITE" id="PS00028">
    <property type="entry name" value="ZINC_FINGER_C2H2_1"/>
    <property type="match status" value="3"/>
</dbReference>
<dbReference type="WBParaSite" id="SRAE_2000005700.1">
    <property type="protein sequence ID" value="SRAE_2000005700.1"/>
    <property type="gene ID" value="WBGene00260246"/>
</dbReference>
<keyword evidence="6" id="KW-0862">Zinc</keyword>
<dbReference type="OMA" id="MENDFTH"/>
<feature type="domain" description="C2H2-type" evidence="9">
    <location>
        <begin position="187"/>
        <end position="214"/>
    </location>
</feature>
<evidence type="ECO:0000259" key="9">
    <source>
        <dbReference type="PROSITE" id="PS50157"/>
    </source>
</evidence>
<dbReference type="GO" id="GO:0009968">
    <property type="term" value="P:negative regulation of signal transduction"/>
    <property type="evidence" value="ECO:0007669"/>
    <property type="project" value="UniProtKB-ARBA"/>
</dbReference>
<dbReference type="GO" id="GO:0000978">
    <property type="term" value="F:RNA polymerase II cis-regulatory region sequence-specific DNA binding"/>
    <property type="evidence" value="ECO:0007669"/>
    <property type="project" value="TreeGrafter"/>
</dbReference>
<dbReference type="GO" id="GO:0000981">
    <property type="term" value="F:DNA-binding transcription factor activity, RNA polymerase II-specific"/>
    <property type="evidence" value="ECO:0007669"/>
    <property type="project" value="TreeGrafter"/>
</dbReference>
<sequence>MENDFTHQPSFLYYDHSNLLYFFTDMIKYYIFEIKIMSAMWFSNDLSLSNVFSVNTPLASFNGIFSLPISNQLSFNQVNEKIHKQICIDIDNNEDKNIKKQSNSSFMIKSLLSTIVDEEEQKLKNDIKKLPSISQSISAPFSYVPVPQTSIEYVNGGYGIKNPLLSHNNNPPDVDSTPAPTSSPGEFICRTCGKKFSLQRLLNRHVKCHSEVKRYLCTFCGKGFSDTFDLKRHTRTHTGVRPYKCHNCDKSFTQRCSLESHLRKVHGEIHNYAYKQRRSKVFVCEDCGFTSSNYDEYISHLRVTHPLSAALMKITNPITPSTSSFTSTPSPNSLSSPPIHMPLINTPTADMSVFTTLLANTIPQKNVNFFEPNISPRLSSNGSAISNSPSFSSN</sequence>
<comment type="subcellular location">
    <subcellularLocation>
        <location evidence="1">Nucleus</location>
    </subcellularLocation>
</comment>
<dbReference type="GO" id="GO:0009913">
    <property type="term" value="P:epidermal cell differentiation"/>
    <property type="evidence" value="ECO:0007669"/>
    <property type="project" value="TreeGrafter"/>
</dbReference>
<accession>A0A090L6E9</accession>
<organism evidence="10">
    <name type="scientific">Strongyloides ratti</name>
    <name type="common">Parasitic roundworm</name>
    <dbReference type="NCBI Taxonomy" id="34506"/>
    <lineage>
        <taxon>Eukaryota</taxon>
        <taxon>Metazoa</taxon>
        <taxon>Ecdysozoa</taxon>
        <taxon>Nematoda</taxon>
        <taxon>Chromadorea</taxon>
        <taxon>Rhabditida</taxon>
        <taxon>Tylenchina</taxon>
        <taxon>Panagrolaimomorpha</taxon>
        <taxon>Strongyloidoidea</taxon>
        <taxon>Strongyloididae</taxon>
        <taxon>Strongyloides</taxon>
    </lineage>
</organism>
<dbReference type="WormBase" id="SRAE_2000005700">
    <property type="protein sequence ID" value="SRP05292"/>
    <property type="gene ID" value="WBGene00260246"/>
</dbReference>
<dbReference type="FunFam" id="3.30.160.60:FF:001250">
    <property type="entry name" value="putative transcription factor ovo-like protein 3"/>
    <property type="match status" value="1"/>
</dbReference>
<feature type="domain" description="C2H2-type" evidence="9">
    <location>
        <begin position="215"/>
        <end position="242"/>
    </location>
</feature>
<keyword evidence="3" id="KW-0479">Metal-binding</keyword>
<dbReference type="Gene3D" id="3.30.160.60">
    <property type="entry name" value="Classic Zinc Finger"/>
    <property type="match status" value="2"/>
</dbReference>
<dbReference type="Pfam" id="PF00096">
    <property type="entry name" value="zf-C2H2"/>
    <property type="match status" value="3"/>
</dbReference>
<comment type="similarity">
    <text evidence="2">Belongs to the krueppel C2H2-type zinc-finger protein family.</text>
</comment>
<evidence type="ECO:0000256" key="1">
    <source>
        <dbReference type="ARBA" id="ARBA00004123"/>
    </source>
</evidence>
<dbReference type="GO" id="GO:0008270">
    <property type="term" value="F:zinc ion binding"/>
    <property type="evidence" value="ECO:0007669"/>
    <property type="project" value="UniProtKB-KW"/>
</dbReference>
<dbReference type="PANTHER" id="PTHR10032:SF271">
    <property type="entry name" value="RH12261P-RELATED"/>
    <property type="match status" value="1"/>
</dbReference>
<evidence type="ECO:0000256" key="7">
    <source>
        <dbReference type="ARBA" id="ARBA00023242"/>
    </source>
</evidence>
<dbReference type="PANTHER" id="PTHR10032">
    <property type="entry name" value="ZINC FINGER PROTEIN WITH KRAB AND SCAN DOMAINS"/>
    <property type="match status" value="1"/>
</dbReference>
<keyword evidence="5 8" id="KW-0863">Zinc-finger</keyword>
<evidence type="ECO:0000256" key="8">
    <source>
        <dbReference type="PROSITE-ProRule" id="PRU00042"/>
    </source>
</evidence>
<feature type="domain" description="C2H2-type" evidence="9">
    <location>
        <begin position="243"/>
        <end position="266"/>
    </location>
</feature>
<dbReference type="PROSITE" id="PS50157">
    <property type="entry name" value="ZINC_FINGER_C2H2_2"/>
    <property type="match status" value="3"/>
</dbReference>
<keyword evidence="10" id="KW-0238">DNA-binding</keyword>
<dbReference type="SMART" id="SM00355">
    <property type="entry name" value="ZnF_C2H2"/>
    <property type="match status" value="4"/>
</dbReference>
<reference evidence="12" key="2">
    <citation type="submission" date="2020-12" db="UniProtKB">
        <authorList>
            <consortium name="WormBaseParasite"/>
        </authorList>
    </citation>
    <scope>IDENTIFICATION</scope>
</reference>
<protein>
    <submittedName>
        <fullName evidence="10">Zinc finger, C2H2 domain and Zinc finger C2H2-type/integrase DNA-binding domain and Zinc finger, C2H2-like domain-containing protein</fullName>
    </submittedName>
</protein>
<dbReference type="GO" id="GO:0010837">
    <property type="term" value="P:regulation of keratinocyte proliferation"/>
    <property type="evidence" value="ECO:0007669"/>
    <property type="project" value="UniProtKB-ARBA"/>
</dbReference>
<reference evidence="10 11" key="1">
    <citation type="submission" date="2014-09" db="EMBL/GenBank/DDBJ databases">
        <authorList>
            <person name="Martin A.A."/>
        </authorList>
    </citation>
    <scope>NUCLEOTIDE SEQUENCE</scope>
    <source>
        <strain evidence="11">ED321</strain>
        <strain evidence="10">ED321 Heterogonic</strain>
    </source>
</reference>
<dbReference type="OrthoDB" id="6508643at2759"/>
<evidence type="ECO:0000313" key="11">
    <source>
        <dbReference type="Proteomes" id="UP000035682"/>
    </source>
</evidence>
<evidence type="ECO:0000313" key="13">
    <source>
        <dbReference type="WormBase" id="SRAE_2000005700"/>
    </source>
</evidence>
<evidence type="ECO:0000256" key="4">
    <source>
        <dbReference type="ARBA" id="ARBA00022737"/>
    </source>
</evidence>
<dbReference type="GO" id="GO:0051241">
    <property type="term" value="P:negative regulation of multicellular organismal process"/>
    <property type="evidence" value="ECO:0007669"/>
    <property type="project" value="UniProtKB-ARBA"/>
</dbReference>
<dbReference type="InterPro" id="IPR036236">
    <property type="entry name" value="Znf_C2H2_sf"/>
</dbReference>
<dbReference type="GO" id="GO:0005634">
    <property type="term" value="C:nucleus"/>
    <property type="evidence" value="ECO:0007669"/>
    <property type="project" value="UniProtKB-SubCell"/>
</dbReference>
<proteinExistence type="inferred from homology"/>
<dbReference type="InterPro" id="IPR027756">
    <property type="entry name" value="Ovo-like"/>
</dbReference>